<reference evidence="10 11" key="1">
    <citation type="submission" date="2023-07" db="EMBL/GenBank/DDBJ databases">
        <title>Genomic Encyclopedia of Type Strains, Phase IV (KMG-IV): sequencing the most valuable type-strain genomes for metagenomic binning, comparative biology and taxonomic classification.</title>
        <authorList>
            <person name="Goeker M."/>
        </authorList>
    </citation>
    <scope>NUCLEOTIDE SEQUENCE [LARGE SCALE GENOMIC DNA]</scope>
    <source>
        <strain evidence="10 11">DSM 19922</strain>
    </source>
</reference>
<comment type="catalytic activity">
    <reaction evidence="1">
        <text>ATP-independent breakage of single-stranded DNA, followed by passage and rejoining.</text>
        <dbReference type="EC" id="5.6.2.1"/>
    </reaction>
</comment>
<evidence type="ECO:0000313" key="11">
    <source>
        <dbReference type="Proteomes" id="UP001244552"/>
    </source>
</evidence>
<feature type="domain" description="DNA topoisomerase IB N-terminal" evidence="9">
    <location>
        <begin position="49"/>
        <end position="97"/>
    </location>
</feature>
<feature type="region of interest" description="Disordered" evidence="7">
    <location>
        <begin position="368"/>
        <end position="397"/>
    </location>
</feature>
<organism evidence="10 11">
    <name type="scientific">Azospirillum picis</name>
    <dbReference type="NCBI Taxonomy" id="488438"/>
    <lineage>
        <taxon>Bacteria</taxon>
        <taxon>Pseudomonadati</taxon>
        <taxon>Pseudomonadota</taxon>
        <taxon>Alphaproteobacteria</taxon>
        <taxon>Rhodospirillales</taxon>
        <taxon>Azospirillaceae</taxon>
        <taxon>Azospirillum</taxon>
    </lineage>
</organism>
<dbReference type="Gene3D" id="1.10.132.120">
    <property type="match status" value="1"/>
</dbReference>
<evidence type="ECO:0000256" key="5">
    <source>
        <dbReference type="ARBA" id="ARBA00023125"/>
    </source>
</evidence>
<dbReference type="Proteomes" id="UP001244552">
    <property type="component" value="Unassembled WGS sequence"/>
</dbReference>
<dbReference type="GO" id="GO:0003917">
    <property type="term" value="F:DNA topoisomerase type I (single strand cut, ATP-independent) activity"/>
    <property type="evidence" value="ECO:0007669"/>
    <property type="project" value="UniProtKB-EC"/>
</dbReference>
<protein>
    <recommendedName>
        <fullName evidence="3">DNA topoisomerase</fullName>
        <ecNumber evidence="3">5.6.2.1</ecNumber>
    </recommendedName>
</protein>
<keyword evidence="11" id="KW-1185">Reference proteome</keyword>
<gene>
    <name evidence="10" type="ORF">QO018_001887</name>
</gene>
<feature type="domain" description="DNA topoisomerase I catalytic core eukaryotic-type" evidence="8">
    <location>
        <begin position="114"/>
        <end position="326"/>
    </location>
</feature>
<dbReference type="InterPro" id="IPR013500">
    <property type="entry name" value="TopoI_cat_euk"/>
</dbReference>
<keyword evidence="4" id="KW-0799">Topoisomerase</keyword>
<dbReference type="SUPFAM" id="SSF55869">
    <property type="entry name" value="DNA topoisomerase I domain"/>
    <property type="match status" value="1"/>
</dbReference>
<evidence type="ECO:0000256" key="2">
    <source>
        <dbReference type="ARBA" id="ARBA00006645"/>
    </source>
</evidence>
<evidence type="ECO:0000256" key="6">
    <source>
        <dbReference type="ARBA" id="ARBA00023235"/>
    </source>
</evidence>
<dbReference type="SUPFAM" id="SSF56349">
    <property type="entry name" value="DNA breaking-rejoining enzymes"/>
    <property type="match status" value="1"/>
</dbReference>
<proteinExistence type="inferred from homology"/>
<dbReference type="InterPro" id="IPR049331">
    <property type="entry name" value="Top1B_N_bact"/>
</dbReference>
<dbReference type="InterPro" id="IPR035447">
    <property type="entry name" value="DNA_topo_I_N_sf"/>
</dbReference>
<dbReference type="Gene3D" id="3.90.15.10">
    <property type="entry name" value="Topoisomerase I, Chain A, domain 3"/>
    <property type="match status" value="1"/>
</dbReference>
<evidence type="ECO:0000313" key="10">
    <source>
        <dbReference type="EMBL" id="MDQ0533038.1"/>
    </source>
</evidence>
<keyword evidence="6 10" id="KW-0413">Isomerase</keyword>
<dbReference type="EMBL" id="JAUSVU010000005">
    <property type="protein sequence ID" value="MDQ0533038.1"/>
    <property type="molecule type" value="Genomic_DNA"/>
</dbReference>
<dbReference type="InterPro" id="IPR001631">
    <property type="entry name" value="TopoI"/>
</dbReference>
<comment type="caution">
    <text evidence="10">The sequence shown here is derived from an EMBL/GenBank/DDBJ whole genome shotgun (WGS) entry which is preliminary data.</text>
</comment>
<evidence type="ECO:0000259" key="8">
    <source>
        <dbReference type="Pfam" id="PF01028"/>
    </source>
</evidence>
<dbReference type="PROSITE" id="PS52038">
    <property type="entry name" value="TOPO_IB_2"/>
    <property type="match status" value="1"/>
</dbReference>
<dbReference type="Gene3D" id="3.30.66.10">
    <property type="entry name" value="DNA topoisomerase I domain"/>
    <property type="match status" value="1"/>
</dbReference>
<dbReference type="CDD" id="cd00659">
    <property type="entry name" value="Topo_IB_C"/>
    <property type="match status" value="1"/>
</dbReference>
<dbReference type="EC" id="5.6.2.1" evidence="3"/>
<keyword evidence="5" id="KW-0238">DNA-binding</keyword>
<evidence type="ECO:0000256" key="4">
    <source>
        <dbReference type="ARBA" id="ARBA00023029"/>
    </source>
</evidence>
<feature type="compositionally biased region" description="Basic and acidic residues" evidence="7">
    <location>
        <begin position="368"/>
        <end position="391"/>
    </location>
</feature>
<dbReference type="Pfam" id="PF01028">
    <property type="entry name" value="Topoisom_I"/>
    <property type="match status" value="1"/>
</dbReference>
<dbReference type="PRINTS" id="PR00416">
    <property type="entry name" value="EUTPISMRASEI"/>
</dbReference>
<dbReference type="RefSeq" id="WP_209981134.1">
    <property type="nucleotide sequence ID" value="NZ_JAGINO010000005.1"/>
</dbReference>
<sequence>MDTTLPAPKSGTAADAADAASFEQEAACAGLTYSCDDTPGIRRRRAGKGFRYLWPDGATVTEEDTLDRIRKLAIPPAYRDVWICPDSDGHLQATGRDARGRKQYRYHRRWTELREGTKFGRMLDFCRALPGLRERVDADLGRRGLPREKVLAAVVRLLETTLIRVGNESYVRENKSYGLTTLRDGHTEIEGSEVRFSFKGKSGKAWNVSLRDRRLARVVRACRDVPGDELFQYLDPAGERHSITSGDVNAYLREATGADFTAKDFRTWAGTVLAAMALKEFETFDSAAAAKRNVTRAIEQVAGRLGNTPSVCRKSYVHPEVLDAYLDGSLLESLKHEVEDELRDELSGLDGEEAAVLAFLRGRLERETAARKRETTARKRETTPRKREAAPGKRPAG</sequence>
<dbReference type="InterPro" id="IPR014711">
    <property type="entry name" value="TopoI_cat_a-hlx-sub_euk"/>
</dbReference>
<name>A0ABU0MHY7_9PROT</name>
<evidence type="ECO:0000259" key="9">
    <source>
        <dbReference type="Pfam" id="PF21338"/>
    </source>
</evidence>
<evidence type="ECO:0000256" key="7">
    <source>
        <dbReference type="SAM" id="MobiDB-lite"/>
    </source>
</evidence>
<dbReference type="InterPro" id="IPR011010">
    <property type="entry name" value="DNA_brk_join_enz"/>
</dbReference>
<evidence type="ECO:0000256" key="3">
    <source>
        <dbReference type="ARBA" id="ARBA00012891"/>
    </source>
</evidence>
<evidence type="ECO:0000256" key="1">
    <source>
        <dbReference type="ARBA" id="ARBA00000213"/>
    </source>
</evidence>
<comment type="similarity">
    <text evidence="2">Belongs to the type IB topoisomerase family.</text>
</comment>
<dbReference type="Pfam" id="PF21338">
    <property type="entry name" value="Top1B_N_bact"/>
    <property type="match status" value="1"/>
</dbReference>
<accession>A0ABU0MHY7</accession>